<accession>A0A8C9RYU8</accession>
<name>A0A8C9RYU8_SCLFO</name>
<evidence type="ECO:0000256" key="7">
    <source>
        <dbReference type="RuleBase" id="RU910716"/>
    </source>
</evidence>
<comment type="subcellular location">
    <subcellularLocation>
        <location evidence="1">Cell membrane</location>
        <topology evidence="1">Multi-pass membrane protein</topology>
    </subcellularLocation>
    <subcellularLocation>
        <location evidence="7">Membrane</location>
        <topology evidence="7">Multi-pass membrane protein</topology>
    </subcellularLocation>
</comment>
<dbReference type="Ensembl" id="ENSSFOT00015021523.2">
    <property type="protein sequence ID" value="ENSSFOP00015021287.2"/>
    <property type="gene ID" value="ENSSFOG00015013671.2"/>
</dbReference>
<gene>
    <name evidence="8" type="primary">XKR9</name>
    <name evidence="8" type="synonym">xkr9</name>
</gene>
<feature type="transmembrane region" description="Helical" evidence="7">
    <location>
        <begin position="222"/>
        <end position="246"/>
    </location>
</feature>
<feature type="transmembrane region" description="Helical" evidence="7">
    <location>
        <begin position="40"/>
        <end position="62"/>
    </location>
</feature>
<keyword evidence="5 7" id="KW-1133">Transmembrane helix</keyword>
<reference evidence="8 9" key="1">
    <citation type="submission" date="2019-04" db="EMBL/GenBank/DDBJ databases">
        <authorList>
            <consortium name="Wellcome Sanger Institute Data Sharing"/>
        </authorList>
    </citation>
    <scope>NUCLEOTIDE SEQUENCE [LARGE SCALE GENOMIC DNA]</scope>
</reference>
<keyword evidence="6 7" id="KW-0472">Membrane</keyword>
<evidence type="ECO:0000256" key="3">
    <source>
        <dbReference type="ARBA" id="ARBA00022475"/>
    </source>
</evidence>
<keyword evidence="4 7" id="KW-0812">Transmembrane</keyword>
<keyword evidence="9" id="KW-1185">Reference proteome</keyword>
<reference evidence="8" key="3">
    <citation type="submission" date="2025-09" db="UniProtKB">
        <authorList>
            <consortium name="Ensembl"/>
        </authorList>
    </citation>
    <scope>IDENTIFICATION</scope>
</reference>
<feature type="transmembrane region" description="Helical" evidence="7">
    <location>
        <begin position="266"/>
        <end position="284"/>
    </location>
</feature>
<evidence type="ECO:0000256" key="5">
    <source>
        <dbReference type="ARBA" id="ARBA00022989"/>
    </source>
</evidence>
<comment type="similarity">
    <text evidence="2 7">Belongs to the XK family.</text>
</comment>
<proteinExistence type="inferred from homology"/>
<dbReference type="AlphaFoldDB" id="A0A8C9RYU8"/>
<sequence>MGFTKRRCITTVFGIVIYVTDVGTDLWVAVQYFEDGRVAWCTLTLLFVLCGLACAQIFSYAWFCDDGGVADSADRAVRADTLSRRSAVVLHLLQLGIFIRYYRLLRKAVRTVWVCSPSVRDDTELHRDLFAKATDLSMLRLFETFLESTPQLILQLYIILGHDHRSVIQYVCITGSFFNIAWSTVDYRRCFRRSLPDVSEMPWGLPTVVYLSYKLLTVSGRVLALSLLVVLHTYYVFALAFVWLLGVIWTYREETDFCTSKHLEKLYRAVVGVILIFTFFNIKGQNSKLQMLVYYVACATQNLLIPVMFFCLEPGAAKSDFFWPVAGVIFTSTILGLLLLCLFYKFLHRKTEAPVADEVDGLRNEGKKDLEAKRRMQAFLQH</sequence>
<dbReference type="InterPro" id="IPR018629">
    <property type="entry name" value="XK-rel"/>
</dbReference>
<dbReference type="PANTHER" id="PTHR16024:SF13">
    <property type="entry name" value="XK-RELATED PROTEIN 9"/>
    <property type="match status" value="1"/>
</dbReference>
<evidence type="ECO:0000313" key="8">
    <source>
        <dbReference type="Ensembl" id="ENSSFOP00015021287.2"/>
    </source>
</evidence>
<feature type="transmembrane region" description="Helical" evidence="7">
    <location>
        <begin position="291"/>
        <end position="309"/>
    </location>
</feature>
<dbReference type="InterPro" id="IPR050895">
    <property type="entry name" value="XK-related_scramblase"/>
</dbReference>
<evidence type="ECO:0000256" key="6">
    <source>
        <dbReference type="ARBA" id="ARBA00023136"/>
    </source>
</evidence>
<evidence type="ECO:0000256" key="4">
    <source>
        <dbReference type="ARBA" id="ARBA00022692"/>
    </source>
</evidence>
<protein>
    <recommendedName>
        <fullName evidence="7">XK-related protein</fullName>
    </recommendedName>
</protein>
<reference evidence="8" key="2">
    <citation type="submission" date="2025-08" db="UniProtKB">
        <authorList>
            <consortium name="Ensembl"/>
        </authorList>
    </citation>
    <scope>IDENTIFICATION</scope>
</reference>
<evidence type="ECO:0000313" key="9">
    <source>
        <dbReference type="Proteomes" id="UP000694397"/>
    </source>
</evidence>
<evidence type="ECO:0000256" key="2">
    <source>
        <dbReference type="ARBA" id="ARBA00008789"/>
    </source>
</evidence>
<keyword evidence="3" id="KW-1003">Cell membrane</keyword>
<dbReference type="Proteomes" id="UP000694397">
    <property type="component" value="Chromosome 9"/>
</dbReference>
<dbReference type="PANTHER" id="PTHR16024">
    <property type="entry name" value="XK-RELATED PROTEIN"/>
    <property type="match status" value="1"/>
</dbReference>
<organism evidence="8 9">
    <name type="scientific">Scleropages formosus</name>
    <name type="common">Asian bonytongue</name>
    <name type="synonym">Osteoglossum formosum</name>
    <dbReference type="NCBI Taxonomy" id="113540"/>
    <lineage>
        <taxon>Eukaryota</taxon>
        <taxon>Metazoa</taxon>
        <taxon>Chordata</taxon>
        <taxon>Craniata</taxon>
        <taxon>Vertebrata</taxon>
        <taxon>Euteleostomi</taxon>
        <taxon>Actinopterygii</taxon>
        <taxon>Neopterygii</taxon>
        <taxon>Teleostei</taxon>
        <taxon>Osteoglossocephala</taxon>
        <taxon>Osteoglossomorpha</taxon>
        <taxon>Osteoglossiformes</taxon>
        <taxon>Osteoglossidae</taxon>
        <taxon>Scleropages</taxon>
    </lineage>
</organism>
<feature type="transmembrane region" description="Helical" evidence="7">
    <location>
        <begin position="82"/>
        <end position="102"/>
    </location>
</feature>
<evidence type="ECO:0000256" key="1">
    <source>
        <dbReference type="ARBA" id="ARBA00004651"/>
    </source>
</evidence>
<dbReference type="GeneTree" id="ENSGT01140000282565"/>
<dbReference type="Pfam" id="PF09815">
    <property type="entry name" value="XK-related"/>
    <property type="match status" value="1"/>
</dbReference>
<dbReference type="OrthoDB" id="8190653at2759"/>
<dbReference type="GO" id="GO:0005886">
    <property type="term" value="C:plasma membrane"/>
    <property type="evidence" value="ECO:0007669"/>
    <property type="project" value="UniProtKB-SubCell"/>
</dbReference>
<feature type="transmembrane region" description="Helical" evidence="7">
    <location>
        <begin position="321"/>
        <end position="344"/>
    </location>
</feature>